<keyword evidence="1" id="KW-0812">Transmembrane</keyword>
<name>A0AAN4R7B2_9PROT</name>
<proteinExistence type="predicted"/>
<dbReference type="Proteomes" id="UP000321287">
    <property type="component" value="Unassembled WGS sequence"/>
</dbReference>
<sequence>MFTLVDELSSAGAILLAFLLVVSGLSGLLAALYMAMMRSRARHGEGPGLPQILGIALVSATLLTFANFTNVLNASVGSDMVVSVGAPTQLRAGDVDLTNLPTKTLAALIQSFLAPLKAYFWVYGMLFLYMSLMKIKAKMSGHSRASAAGCFIQTAGSLFVMHSDFLIPYLLKKVGLG</sequence>
<accession>A0AAN4R7B2</accession>
<evidence type="ECO:0000313" key="3">
    <source>
        <dbReference type="Proteomes" id="UP000321287"/>
    </source>
</evidence>
<feature type="transmembrane region" description="Helical" evidence="1">
    <location>
        <begin position="48"/>
        <end position="68"/>
    </location>
</feature>
<protein>
    <submittedName>
        <fullName evidence="2">Uncharacterized protein</fullName>
    </submittedName>
</protein>
<dbReference type="EMBL" id="BJVS01000010">
    <property type="protein sequence ID" value="GEL54856.1"/>
    <property type="molecule type" value="Genomic_DNA"/>
</dbReference>
<comment type="caution">
    <text evidence="2">The sequence shown here is derived from an EMBL/GenBank/DDBJ whole genome shotgun (WGS) entry which is preliminary data.</text>
</comment>
<reference evidence="2 3" key="1">
    <citation type="submission" date="2019-07" db="EMBL/GenBank/DDBJ databases">
        <title>Whole genome shotgun sequence of Asaia bogorensis NBRC 16594.</title>
        <authorList>
            <person name="Hosoyama A."/>
            <person name="Uohara A."/>
            <person name="Ohji S."/>
            <person name="Ichikawa N."/>
        </authorList>
    </citation>
    <scope>NUCLEOTIDE SEQUENCE [LARGE SCALE GENOMIC DNA]</scope>
    <source>
        <strain evidence="2 3">NBRC 16594</strain>
    </source>
</reference>
<dbReference type="AlphaFoldDB" id="A0AAN4R7B2"/>
<keyword evidence="1" id="KW-1133">Transmembrane helix</keyword>
<evidence type="ECO:0000256" key="1">
    <source>
        <dbReference type="SAM" id="Phobius"/>
    </source>
</evidence>
<organism evidence="2 3">
    <name type="scientific">Asaia bogorensis NBRC 16594</name>
    <dbReference type="NCBI Taxonomy" id="1231624"/>
    <lineage>
        <taxon>Bacteria</taxon>
        <taxon>Pseudomonadati</taxon>
        <taxon>Pseudomonadota</taxon>
        <taxon>Alphaproteobacteria</taxon>
        <taxon>Acetobacterales</taxon>
        <taxon>Acetobacteraceae</taxon>
        <taxon>Asaia</taxon>
    </lineage>
</organism>
<feature type="transmembrane region" description="Helical" evidence="1">
    <location>
        <begin position="118"/>
        <end position="135"/>
    </location>
</feature>
<keyword evidence="1" id="KW-0472">Membrane</keyword>
<feature type="transmembrane region" description="Helical" evidence="1">
    <location>
        <begin position="12"/>
        <end position="36"/>
    </location>
</feature>
<keyword evidence="3" id="KW-1185">Reference proteome</keyword>
<dbReference type="RefSeq" id="WP_146926821.1">
    <property type="nucleotide sequence ID" value="NZ_BAPU01000059.1"/>
</dbReference>
<gene>
    <name evidence="2" type="ORF">ABO01nite_28630</name>
</gene>
<evidence type="ECO:0000313" key="2">
    <source>
        <dbReference type="EMBL" id="GEL54856.1"/>
    </source>
</evidence>